<evidence type="ECO:0000313" key="2">
    <source>
        <dbReference type="Proteomes" id="UP000316196"/>
    </source>
</evidence>
<keyword evidence="2" id="KW-1185">Reference proteome</keyword>
<accession>A0A542ZBP6</accession>
<evidence type="ECO:0000313" key="1">
    <source>
        <dbReference type="EMBL" id="TQL57773.1"/>
    </source>
</evidence>
<gene>
    <name evidence="1" type="ORF">FB460_1615</name>
</gene>
<reference evidence="1 2" key="1">
    <citation type="submission" date="2019-06" db="EMBL/GenBank/DDBJ databases">
        <title>Sequencing the genomes of 1000 actinobacteria strains.</title>
        <authorList>
            <person name="Klenk H.-P."/>
        </authorList>
    </citation>
    <scope>NUCLEOTIDE SEQUENCE [LARGE SCALE GENOMIC DNA]</scope>
    <source>
        <strain evidence="1 2">DSM 8251</strain>
    </source>
</reference>
<dbReference type="Proteomes" id="UP000316196">
    <property type="component" value="Unassembled WGS sequence"/>
</dbReference>
<sequence length="170" mass="18851">MGSQRRLYGEPVSDIVARIVRFLGMNQSQIARGIGLSAPMLSHLVAGRRVKIGNPHALARLRGLNDLALGVESGVVPPAEVEVRVAEVVDAHYEWNEQTTRQLRRRPDKRDEEAAVHDVQALFRSVASAEEWLEVVASLRVSHPRVAELLHAYGIARSDEALAHWMKVLG</sequence>
<evidence type="ECO:0008006" key="3">
    <source>
        <dbReference type="Google" id="ProtNLM"/>
    </source>
</evidence>
<organism evidence="1 2">
    <name type="scientific">Propioniferax innocua</name>
    <dbReference type="NCBI Taxonomy" id="1753"/>
    <lineage>
        <taxon>Bacteria</taxon>
        <taxon>Bacillati</taxon>
        <taxon>Actinomycetota</taxon>
        <taxon>Actinomycetes</taxon>
        <taxon>Propionibacteriales</taxon>
        <taxon>Propionibacteriaceae</taxon>
        <taxon>Propioniferax</taxon>
    </lineage>
</organism>
<dbReference type="AlphaFoldDB" id="A0A542ZBP6"/>
<dbReference type="EMBL" id="VFOR01000002">
    <property type="protein sequence ID" value="TQL57773.1"/>
    <property type="molecule type" value="Genomic_DNA"/>
</dbReference>
<proteinExistence type="predicted"/>
<protein>
    <recommendedName>
        <fullName evidence="3">Helix-turn-helix protein</fullName>
    </recommendedName>
</protein>
<name>A0A542ZBP6_9ACTN</name>
<comment type="caution">
    <text evidence="1">The sequence shown here is derived from an EMBL/GenBank/DDBJ whole genome shotgun (WGS) entry which is preliminary data.</text>
</comment>